<dbReference type="Pfam" id="PF09734">
    <property type="entry name" value="Tau95"/>
    <property type="match status" value="1"/>
</dbReference>
<dbReference type="GO" id="GO:0000127">
    <property type="term" value="C:transcription factor TFIIIC complex"/>
    <property type="evidence" value="ECO:0007669"/>
    <property type="project" value="InterPro"/>
</dbReference>
<evidence type="ECO:0000256" key="3">
    <source>
        <dbReference type="ARBA" id="ARBA00023163"/>
    </source>
</evidence>
<dbReference type="PANTHER" id="PTHR13230:SF5">
    <property type="entry name" value="GENERAL TRANSCRIPTION FACTOR 3C POLYPEPTIDE 5"/>
    <property type="match status" value="1"/>
</dbReference>
<evidence type="ECO:0000256" key="4">
    <source>
        <dbReference type="ARBA" id="ARBA00023242"/>
    </source>
</evidence>
<dbReference type="AlphaFoldDB" id="A0AAF0F7C2"/>
<dbReference type="InterPro" id="IPR019136">
    <property type="entry name" value="TF_IIIC_su-5_HTH"/>
</dbReference>
<dbReference type="PANTHER" id="PTHR13230">
    <property type="entry name" value="GENERAL TRANSCRIPTION FACTOR IIIC, POLYPEPTIDE 5"/>
    <property type="match status" value="1"/>
</dbReference>
<name>A0AAF0F7C2_9BASI</name>
<evidence type="ECO:0000259" key="7">
    <source>
        <dbReference type="Pfam" id="PF17682"/>
    </source>
</evidence>
<feature type="compositionally biased region" description="Polar residues" evidence="5">
    <location>
        <begin position="515"/>
        <end position="524"/>
    </location>
</feature>
<evidence type="ECO:0000313" key="9">
    <source>
        <dbReference type="Proteomes" id="UP001217754"/>
    </source>
</evidence>
<dbReference type="Proteomes" id="UP001217754">
    <property type="component" value="Chromosome 4"/>
</dbReference>
<dbReference type="GO" id="GO:0001002">
    <property type="term" value="F:RNA polymerase III type 1 promoter sequence-specific DNA binding"/>
    <property type="evidence" value="ECO:0007669"/>
    <property type="project" value="TreeGrafter"/>
</dbReference>
<protein>
    <submittedName>
        <fullName evidence="8">Tau 95 subunit of transcription factor TFIIIC</fullName>
    </submittedName>
</protein>
<evidence type="ECO:0000313" key="8">
    <source>
        <dbReference type="EMBL" id="WFD39637.1"/>
    </source>
</evidence>
<reference evidence="8" key="1">
    <citation type="submission" date="2023-03" db="EMBL/GenBank/DDBJ databases">
        <title>Mating type loci evolution in Malassezia.</title>
        <authorList>
            <person name="Coelho M.A."/>
        </authorList>
    </citation>
    <scope>NUCLEOTIDE SEQUENCE</scope>
    <source>
        <strain evidence="8">CBS 9431</strain>
    </source>
</reference>
<gene>
    <name evidence="8" type="primary">TFC1</name>
    <name evidence="8" type="ORF">MJAP1_002617</name>
</gene>
<dbReference type="Gene3D" id="3.30.200.160">
    <property type="entry name" value="TFIIIC, subcomplex tauA, subunit Sfc1, barrel domain"/>
    <property type="match status" value="1"/>
</dbReference>
<sequence length="524" mass="58179">MAAAPSWQVPPETLVTIEYPGVVQKGTASLERALSTLSPNVGPTDGMPSAASALRHLARVLSLGGKLVECRLAPTDGEEGDAMQIYRHPLLGDIVSGSELVVRIQKRIWRCTHADGRTEERKEYLVTLLGGVRATVRFRRMADFAFRPDVPSGAHEHPTLALHRALVEMNVGAMQRFRFPNETEEYEVLDTEHGKRMRSDLAMIPPPIFSRMELPFNYGYRQNPASSLQTVSYASTAKRSRRTARKGQADTETPEPNQRILTRYLNRSRWRNMAPTALKFAEDAPAPTEPEAALAQVPLSDRHQGLLAELHKRFDERPVWSRLSLLNQFSVSEARTLVQAKELFALVAYTFADGPWRDTLIKFGHDPRTDPESRFFQRIHLRGKTPRTPATRGVFKAEYGDVSQSVRDAPSPPASEMRAATHIFDGKHSALASSTFQLCDITDISIVPLIHAEGPTNIRDTPDVATGWYTAEAWESIRAAISRQFHALLNDAPAPSASAAEHARLRAPWDESQDPPGSSSSEDA</sequence>
<evidence type="ECO:0000259" key="6">
    <source>
        <dbReference type="Pfam" id="PF09734"/>
    </source>
</evidence>
<dbReference type="InterPro" id="IPR042536">
    <property type="entry name" value="TFIIIC_tauA_Sfc1"/>
</dbReference>
<feature type="domain" description="Transcription factor IIIC subunit Tfc1/Sfc1 triple barrel" evidence="7">
    <location>
        <begin position="15"/>
        <end position="146"/>
    </location>
</feature>
<dbReference type="GeneID" id="85226268"/>
<dbReference type="GO" id="GO:0005634">
    <property type="term" value="C:nucleus"/>
    <property type="evidence" value="ECO:0007669"/>
    <property type="project" value="UniProtKB-SubCell"/>
</dbReference>
<accession>A0AAF0F7C2</accession>
<keyword evidence="2" id="KW-0238">DNA-binding</keyword>
<dbReference type="RefSeq" id="XP_060122534.1">
    <property type="nucleotide sequence ID" value="XM_060266551.1"/>
</dbReference>
<organism evidence="8 9">
    <name type="scientific">Malassezia japonica</name>
    <dbReference type="NCBI Taxonomy" id="223818"/>
    <lineage>
        <taxon>Eukaryota</taxon>
        <taxon>Fungi</taxon>
        <taxon>Dikarya</taxon>
        <taxon>Basidiomycota</taxon>
        <taxon>Ustilaginomycotina</taxon>
        <taxon>Malasseziomycetes</taxon>
        <taxon>Malasseziales</taxon>
        <taxon>Malasseziaceae</taxon>
        <taxon>Malassezia</taxon>
    </lineage>
</organism>
<dbReference type="GO" id="GO:0006384">
    <property type="term" value="P:transcription initiation at RNA polymerase III promoter"/>
    <property type="evidence" value="ECO:0007669"/>
    <property type="project" value="InterPro"/>
</dbReference>
<evidence type="ECO:0000256" key="1">
    <source>
        <dbReference type="ARBA" id="ARBA00004123"/>
    </source>
</evidence>
<dbReference type="InterPro" id="IPR040454">
    <property type="entry name" value="TF_IIIC_Tfc1/Sfc1"/>
</dbReference>
<evidence type="ECO:0000256" key="5">
    <source>
        <dbReference type="SAM" id="MobiDB-lite"/>
    </source>
</evidence>
<feature type="region of interest" description="Disordered" evidence="5">
    <location>
        <begin position="496"/>
        <end position="524"/>
    </location>
</feature>
<dbReference type="InterPro" id="IPR041499">
    <property type="entry name" value="Tfc1/Sfc1_N"/>
</dbReference>
<keyword evidence="4" id="KW-0539">Nucleus</keyword>
<proteinExistence type="predicted"/>
<dbReference type="GO" id="GO:0001003">
    <property type="term" value="F:RNA polymerase III type 2 promoter sequence-specific DNA binding"/>
    <property type="evidence" value="ECO:0007669"/>
    <property type="project" value="TreeGrafter"/>
</dbReference>
<comment type="subcellular location">
    <subcellularLocation>
        <location evidence="1">Nucleus</location>
    </subcellularLocation>
</comment>
<keyword evidence="3" id="KW-0804">Transcription</keyword>
<dbReference type="Pfam" id="PF17682">
    <property type="entry name" value="Tau95_N"/>
    <property type="match status" value="1"/>
</dbReference>
<evidence type="ECO:0000256" key="2">
    <source>
        <dbReference type="ARBA" id="ARBA00023125"/>
    </source>
</evidence>
<feature type="region of interest" description="Disordered" evidence="5">
    <location>
        <begin position="229"/>
        <end position="258"/>
    </location>
</feature>
<keyword evidence="9" id="KW-1185">Reference proteome</keyword>
<feature type="domain" description="Transcription factor IIIC subunit 5 HTH" evidence="6">
    <location>
        <begin position="203"/>
        <end position="382"/>
    </location>
</feature>
<dbReference type="EMBL" id="CP119961">
    <property type="protein sequence ID" value="WFD39637.1"/>
    <property type="molecule type" value="Genomic_DNA"/>
</dbReference>